<reference evidence="4 5" key="1">
    <citation type="journal article" date="2012" name="PLoS ONE">
        <title>Sequence and analysis of the genome of the pathogenic yeast Candida orthopsilosis.</title>
        <authorList>
            <person name="Riccombeni A."/>
            <person name="Vidanes G."/>
            <person name="Proux-Wera E."/>
            <person name="Wolfe K.H."/>
            <person name="Butler G."/>
        </authorList>
    </citation>
    <scope>NUCLEOTIDE SEQUENCE [LARGE SCALE GENOMIC DNA]</scope>
    <source>
        <strain evidence="4 5">Co 90-125</strain>
    </source>
</reference>
<dbReference type="GO" id="GO:0000981">
    <property type="term" value="F:DNA-binding transcription factor activity, RNA polymerase II-specific"/>
    <property type="evidence" value="ECO:0007669"/>
    <property type="project" value="InterPro"/>
</dbReference>
<dbReference type="RefSeq" id="XP_003869922.1">
    <property type="nucleotide sequence ID" value="XM_003869873.1"/>
</dbReference>
<comment type="subcellular location">
    <subcellularLocation>
        <location evidence="1">Nucleus</location>
    </subcellularLocation>
</comment>
<dbReference type="PROSITE" id="PS00463">
    <property type="entry name" value="ZN2_CY6_FUNGAL_1"/>
    <property type="match status" value="1"/>
</dbReference>
<dbReference type="InterPro" id="IPR036864">
    <property type="entry name" value="Zn2-C6_fun-type_DNA-bd_sf"/>
</dbReference>
<dbReference type="Proteomes" id="UP000005018">
    <property type="component" value="Chromosome 5"/>
</dbReference>
<accession>H8X7K5</accession>
<dbReference type="eggNOG" id="ENOG502QSHU">
    <property type="taxonomic scope" value="Eukaryota"/>
</dbReference>
<dbReference type="Gene3D" id="4.10.240.10">
    <property type="entry name" value="Zn(2)-C6 fungal-type DNA-binding domain"/>
    <property type="match status" value="1"/>
</dbReference>
<evidence type="ECO:0000313" key="4">
    <source>
        <dbReference type="EMBL" id="CCG23789.1"/>
    </source>
</evidence>
<dbReference type="SMART" id="SM00066">
    <property type="entry name" value="GAL4"/>
    <property type="match status" value="1"/>
</dbReference>
<name>H8X7K5_CANO9</name>
<dbReference type="HOGENOM" id="CLU_028543_0_0_1"/>
<dbReference type="AlphaFoldDB" id="H8X7K5"/>
<dbReference type="SUPFAM" id="SSF57701">
    <property type="entry name" value="Zn2/Cys6 DNA-binding domain"/>
    <property type="match status" value="1"/>
</dbReference>
<keyword evidence="5" id="KW-1185">Reference proteome</keyword>
<evidence type="ECO:0000259" key="3">
    <source>
        <dbReference type="PROSITE" id="PS50048"/>
    </source>
</evidence>
<dbReference type="PANTHER" id="PTHR37534">
    <property type="entry name" value="TRANSCRIPTIONAL ACTIVATOR PROTEIN UGA3"/>
    <property type="match status" value="1"/>
</dbReference>
<dbReference type="OrthoDB" id="3598904at2759"/>
<dbReference type="Pfam" id="PF00172">
    <property type="entry name" value="Zn_clus"/>
    <property type="match status" value="1"/>
</dbReference>
<sequence length="601" mass="69276">MGKITRVRTGCWTCKKRHRKCDETKPFCNNCIKSGRKCEGYELRLSFDFFQQCGEKNKKVSHRVNQNGPKEATVKIENEEISREPPNHLYNFAQGKIELQQATKEEEMLQTPLLKTTSSSTNLNQFSSTLFEDLQSLLSSSMSEPSITNEALHDSQRTLTSSDFANFDFQIIDFIDKSQIFDANHKLLLNNPDPHGVAEDTLAAPPDPSSLFAMSHQEENMMLKHFFKKLLPLLDGHPKSPWPDLALQYCDFDIARSCFISLACIHLYESRAGGSELYQKGLAHINNTMDHLIHYIRENSNRMNKEQDNDALVDQSKKHISYFVILVLMNVHLLFAVLEKGKSSIAREFFKIFASICKDPVFYNQILKTSDKRRSLAVVLSWYDTVSAIVTPDCRDPYCLPQWYGEAKDNISTSKMMGCPGEIFVAMAEVCQLRNKKFNGLLASEDKNVAYTRIRYALVSYRDYVLTFDKDSNETYINRLKCALCWSLAVWITLNKVIEPENYIATNQKLTNEFIHTYDQMDPKSSLVTQMVWPVYAIGCECKTDWERSYLTRFMDNIYENTKMGTTASLKEIVLNVWDRNITQEEYLMEWLGKGVDYLPL</sequence>
<dbReference type="KEGG" id="cot:CORT_0E02010"/>
<evidence type="ECO:0000313" key="5">
    <source>
        <dbReference type="Proteomes" id="UP000005018"/>
    </source>
</evidence>
<dbReference type="InterPro" id="IPR001138">
    <property type="entry name" value="Zn2Cys6_DnaBD"/>
</dbReference>
<evidence type="ECO:0000256" key="2">
    <source>
        <dbReference type="ARBA" id="ARBA00023242"/>
    </source>
</evidence>
<dbReference type="PANTHER" id="PTHR37534:SF46">
    <property type="entry name" value="ZN(II)2CYS6 TRANSCRIPTION FACTOR (EUROFUNG)"/>
    <property type="match status" value="1"/>
</dbReference>
<feature type="domain" description="Zn(2)-C6 fungal-type" evidence="3">
    <location>
        <begin position="10"/>
        <end position="38"/>
    </location>
</feature>
<protein>
    <recommendedName>
        <fullName evidence="3">Zn(2)-C6 fungal-type domain-containing protein</fullName>
    </recommendedName>
</protein>
<keyword evidence="2" id="KW-0539">Nucleus</keyword>
<organism evidence="4 5">
    <name type="scientific">Candida orthopsilosis (strain 90-125)</name>
    <name type="common">Yeast</name>
    <dbReference type="NCBI Taxonomy" id="1136231"/>
    <lineage>
        <taxon>Eukaryota</taxon>
        <taxon>Fungi</taxon>
        <taxon>Dikarya</taxon>
        <taxon>Ascomycota</taxon>
        <taxon>Saccharomycotina</taxon>
        <taxon>Pichiomycetes</taxon>
        <taxon>Debaryomycetaceae</taxon>
        <taxon>Candida/Lodderomyces clade</taxon>
        <taxon>Candida</taxon>
    </lineage>
</organism>
<dbReference type="PROSITE" id="PS50048">
    <property type="entry name" value="ZN2_CY6_FUNGAL_2"/>
    <property type="match status" value="1"/>
</dbReference>
<dbReference type="GO" id="GO:0005634">
    <property type="term" value="C:nucleus"/>
    <property type="evidence" value="ECO:0007669"/>
    <property type="project" value="UniProtKB-SubCell"/>
</dbReference>
<proteinExistence type="predicted"/>
<dbReference type="EMBL" id="HE681723">
    <property type="protein sequence ID" value="CCG23789.1"/>
    <property type="molecule type" value="Genomic_DNA"/>
</dbReference>
<dbReference type="GO" id="GO:0008270">
    <property type="term" value="F:zinc ion binding"/>
    <property type="evidence" value="ECO:0007669"/>
    <property type="project" value="InterPro"/>
</dbReference>
<dbReference type="GeneID" id="14541351"/>
<evidence type="ECO:0000256" key="1">
    <source>
        <dbReference type="ARBA" id="ARBA00004123"/>
    </source>
</evidence>
<dbReference type="CDD" id="cd00067">
    <property type="entry name" value="GAL4"/>
    <property type="match status" value="1"/>
</dbReference>
<dbReference type="InterPro" id="IPR021858">
    <property type="entry name" value="Fun_TF"/>
</dbReference>
<dbReference type="Pfam" id="PF11951">
    <property type="entry name" value="Fungal_trans_2"/>
    <property type="match status" value="1"/>
</dbReference>
<gene>
    <name evidence="4" type="ORF">CORT_0E02010</name>
</gene>